<dbReference type="InterPro" id="IPR006330">
    <property type="entry name" value="Ado/ade_deaminase"/>
</dbReference>
<evidence type="ECO:0000256" key="3">
    <source>
        <dbReference type="ARBA" id="ARBA00022801"/>
    </source>
</evidence>
<protein>
    <recommendedName>
        <fullName evidence="6">Adenosine deaminase domain-containing protein</fullName>
    </recommendedName>
</protein>
<evidence type="ECO:0000256" key="4">
    <source>
        <dbReference type="ARBA" id="ARBA00022833"/>
    </source>
</evidence>
<accession>A0A0F9UIG4</accession>
<evidence type="ECO:0000256" key="1">
    <source>
        <dbReference type="ARBA" id="ARBA00001947"/>
    </source>
</evidence>
<dbReference type="InterPro" id="IPR032466">
    <property type="entry name" value="Metal_Hydrolase"/>
</dbReference>
<name>A0A0F9UIG4_9ZZZZ</name>
<comment type="cofactor">
    <cofactor evidence="1">
        <name>Zn(2+)</name>
        <dbReference type="ChEBI" id="CHEBI:29105"/>
    </cofactor>
</comment>
<reference evidence="7" key="1">
    <citation type="journal article" date="2015" name="Nature">
        <title>Complex archaea that bridge the gap between prokaryotes and eukaryotes.</title>
        <authorList>
            <person name="Spang A."/>
            <person name="Saw J.H."/>
            <person name="Jorgensen S.L."/>
            <person name="Zaremba-Niedzwiedzka K."/>
            <person name="Martijn J."/>
            <person name="Lind A.E."/>
            <person name="van Eijk R."/>
            <person name="Schleper C."/>
            <person name="Guy L."/>
            <person name="Ettema T.J."/>
        </authorList>
    </citation>
    <scope>NUCLEOTIDE SEQUENCE</scope>
</reference>
<evidence type="ECO:0000256" key="5">
    <source>
        <dbReference type="ARBA" id="ARBA00023080"/>
    </source>
</evidence>
<dbReference type="SUPFAM" id="SSF51556">
    <property type="entry name" value="Metallo-dependent hydrolases"/>
    <property type="match status" value="1"/>
</dbReference>
<dbReference type="EMBL" id="LAZR01000141">
    <property type="protein sequence ID" value="KKN87162.1"/>
    <property type="molecule type" value="Genomic_DNA"/>
</dbReference>
<keyword evidence="5" id="KW-0546">Nucleotide metabolism</keyword>
<proteinExistence type="inferred from homology"/>
<dbReference type="HAMAP" id="MF_01962">
    <property type="entry name" value="Adenine_deaminase"/>
    <property type="match status" value="1"/>
</dbReference>
<dbReference type="PANTHER" id="PTHR43114:SF6">
    <property type="entry name" value="ADENINE DEAMINASE"/>
    <property type="match status" value="1"/>
</dbReference>
<keyword evidence="2" id="KW-0479">Metal-binding</keyword>
<keyword evidence="4" id="KW-0862">Zinc</keyword>
<dbReference type="InterPro" id="IPR001365">
    <property type="entry name" value="A_deaminase_dom"/>
</dbReference>
<dbReference type="GO" id="GO:0000034">
    <property type="term" value="F:adenine deaminase activity"/>
    <property type="evidence" value="ECO:0007669"/>
    <property type="project" value="InterPro"/>
</dbReference>
<dbReference type="GO" id="GO:0046872">
    <property type="term" value="F:metal ion binding"/>
    <property type="evidence" value="ECO:0007669"/>
    <property type="project" value="UniProtKB-KW"/>
</dbReference>
<dbReference type="GO" id="GO:0009117">
    <property type="term" value="P:nucleotide metabolic process"/>
    <property type="evidence" value="ECO:0007669"/>
    <property type="project" value="UniProtKB-KW"/>
</dbReference>
<feature type="domain" description="Adenosine deaminase" evidence="6">
    <location>
        <begin position="19"/>
        <end position="336"/>
    </location>
</feature>
<comment type="caution">
    <text evidence="7">The sequence shown here is derived from an EMBL/GenBank/DDBJ whole genome shotgun (WGS) entry which is preliminary data.</text>
</comment>
<dbReference type="Gene3D" id="3.20.20.140">
    <property type="entry name" value="Metal-dependent hydrolases"/>
    <property type="match status" value="1"/>
</dbReference>
<organism evidence="7">
    <name type="scientific">marine sediment metagenome</name>
    <dbReference type="NCBI Taxonomy" id="412755"/>
    <lineage>
        <taxon>unclassified sequences</taxon>
        <taxon>metagenomes</taxon>
        <taxon>ecological metagenomes</taxon>
    </lineage>
</organism>
<evidence type="ECO:0000313" key="7">
    <source>
        <dbReference type="EMBL" id="KKN87162.1"/>
    </source>
</evidence>
<dbReference type="NCBIfam" id="TIGR01430">
    <property type="entry name" value="aden_deam"/>
    <property type="match status" value="1"/>
</dbReference>
<dbReference type="PANTHER" id="PTHR43114">
    <property type="entry name" value="ADENINE DEAMINASE"/>
    <property type="match status" value="1"/>
</dbReference>
<dbReference type="NCBIfam" id="NF006848">
    <property type="entry name" value="PRK09358.1-3"/>
    <property type="match status" value="1"/>
</dbReference>
<gene>
    <name evidence="7" type="ORF">LCGC14_0261930</name>
</gene>
<dbReference type="AlphaFoldDB" id="A0A0F9UIG4"/>
<dbReference type="Pfam" id="PF00962">
    <property type="entry name" value="A_deaminase"/>
    <property type="match status" value="1"/>
</dbReference>
<sequence>MSNDNAPAVARAGRGGTVPMAELHCHIEGTADPALVLELARRHGIDLGGIIRDGAYVWHDFTSFLAAYDRAATVFRSEDDFARLAEDHLTRLANAGAIHAEFFISPDHAEAGGTAPQTYLAGLAQGVRRARHATGIEARMIVVGVRHLGAERVEAAARFAVAGAVSEPLLTGFGLAGDERSFAPRDFAKAFDIARDAGLGLTAHAGELCGADSVRETIAALKPQRIGHGVRAIEDADLVRRIAAEGIVLEVCPGSNLALGIFPDAAAHPVRRLVEAGVKVTLNSDDPPFFATDLAAEYRFAEDAGIGQAGLLALTRNAVEAAFVDAQTRQRLLDRLMLDAISLGAPPSRH</sequence>
<dbReference type="InterPro" id="IPR028892">
    <property type="entry name" value="ADE"/>
</dbReference>
<evidence type="ECO:0000259" key="6">
    <source>
        <dbReference type="Pfam" id="PF00962"/>
    </source>
</evidence>
<evidence type="ECO:0000256" key="2">
    <source>
        <dbReference type="ARBA" id="ARBA00022723"/>
    </source>
</evidence>
<dbReference type="GO" id="GO:0006146">
    <property type="term" value="P:adenine catabolic process"/>
    <property type="evidence" value="ECO:0007669"/>
    <property type="project" value="InterPro"/>
</dbReference>
<keyword evidence="3" id="KW-0378">Hydrolase</keyword>